<feature type="compositionally biased region" description="Low complexity" evidence="1">
    <location>
        <begin position="261"/>
        <end position="272"/>
    </location>
</feature>
<sequence>MWENSRHLLLFCVVCGAVGSYLLSVYVLLFAFVACVCIVVNDSKLSGQAVTAIKNFTFPVPCWIKSTITFLMNSYHLSKPLETESGSRRSSPYSPNVSVHRRPSCRTGRFTCLDENTDYANRRNGIGLCSPSPFSNNYSNSYHGFRRHSGFNDSENSSKIEEFSTPQTSPWTRRQNYSGNEFNNVRRVQTVAGPLLATSGLTKRKSNDFGLYVDANSPGLASRIVQYREEGASTSDGVWTHQPQYNSPGQFPMVQLSHSSSSLPVLSPLSSQKASRRSVRVKIAPPDPLGSRLYPLSTKSNASLSSTMQTDQSMKSVLETLKEISRKRIHSQLEDNDDDAAKRQKRCGPPDVLGTQTDDNDGDGENLAKRLREESPRQQELSPPIRPAKRIRNNEILSSLSSSRKLLQGGIKRKTHSLDWSRCSTPVLGKQQKTVNEDILSSPSLGPLGTQRSTSGAQTLLADDGKKASHPSNSGKNIKTPLENERRNVNSLSSGNLSNSVKESQKNSLKTSVVPATKISSPVDDTPWQKDSPFVSVSSPDDIIDDVSALEEKREEDRRSRLMAMMTVISGGEPPVKSAVNPGNAGAGTDASSVFSLGGSFTLPPVSNAHLLGVSAEKPLLVSSPSGWSATATCSTASTVASVAPISTPSTEPLVNKSVAENTSSPGLLSKVSTSSAMFAFGNTTTPLANTSVASNNDIQNAPVTSSNQLPVAPVFGSSPASVTSQSSTPVSSPMVFGSAPLLFGSKVPVNTENPLSSNSQNQPAVSSTVLTTSENISFGNTRQVSFGVAPPSTTSTVTSPVTSSSVFQLRPAASGIGQDNSVSSSSIGFSSATPVIAAATSPSQTNVSKALPFGNVEKSAQNSNITVTSGTSLFGMPANPSATSTSPPTSSFVFGSSGTSAPATGSQIKPGLFSFGNTAVSTPSTLTASNSNTKSIFGSASGSFGQAVETSGTNSAAPNQSSNAQIAGNKIGGFAFDLASEKTPVGTTPSTTTTNVFGNPSSLPISSESKPFTFGSGKPIENPFALNTSRTDTSGKVSQAQPSANPFGTPTSLQKPSEIEKPKENPFSFGGSSTASPGFSAPQTGFSSQPAATSTANNGLSFSSTRGFSQSQPGGGGFSLQTAATPTATFGSPATTSVAANSAFSFASSVSNPAPQSSLFAFGNNSGTSDPQPGGIFPFGGGGTSNNSSGGSGASTGGLFGQQTAPTGPIQPQAVQTPAAAAAPTPASGFQFGASSASQTQVSGAFSFGSTTNPTPAPAPAAAQAPAFSAGGSFQMNAGGFGSGPAMFSIGSGSTAPRARSARARRTK</sequence>
<gene>
    <name evidence="3" type="ORF">R5R35_002718</name>
</gene>
<keyword evidence="4" id="KW-1185">Reference proteome</keyword>
<feature type="compositionally biased region" description="Polar residues" evidence="1">
    <location>
        <begin position="1071"/>
        <end position="1107"/>
    </location>
</feature>
<feature type="compositionally biased region" description="Polar residues" evidence="1">
    <location>
        <begin position="1162"/>
        <end position="1172"/>
    </location>
</feature>
<feature type="compositionally biased region" description="Polar residues" evidence="1">
    <location>
        <begin position="164"/>
        <end position="174"/>
    </location>
</feature>
<protein>
    <submittedName>
        <fullName evidence="3">Uncharacterized protein</fullName>
    </submittedName>
</protein>
<comment type="caution">
    <text evidence="3">The sequence shown here is derived from an EMBL/GenBank/DDBJ whole genome shotgun (WGS) entry which is preliminary data.</text>
</comment>
<proteinExistence type="predicted"/>
<organism evidence="3 4">
    <name type="scientific">Gryllus longicercus</name>
    <dbReference type="NCBI Taxonomy" id="2509291"/>
    <lineage>
        <taxon>Eukaryota</taxon>
        <taxon>Metazoa</taxon>
        <taxon>Ecdysozoa</taxon>
        <taxon>Arthropoda</taxon>
        <taxon>Hexapoda</taxon>
        <taxon>Insecta</taxon>
        <taxon>Pterygota</taxon>
        <taxon>Neoptera</taxon>
        <taxon>Polyneoptera</taxon>
        <taxon>Orthoptera</taxon>
        <taxon>Ensifera</taxon>
        <taxon>Gryllidea</taxon>
        <taxon>Grylloidea</taxon>
        <taxon>Gryllidae</taxon>
        <taxon>Gryllinae</taxon>
        <taxon>Gryllus</taxon>
    </lineage>
</organism>
<dbReference type="Proteomes" id="UP001378592">
    <property type="component" value="Unassembled WGS sequence"/>
</dbReference>
<feature type="compositionally biased region" description="Polar residues" evidence="1">
    <location>
        <begin position="88"/>
        <end position="97"/>
    </location>
</feature>
<keyword evidence="2" id="KW-1133">Transmembrane helix</keyword>
<feature type="compositionally biased region" description="Polar residues" evidence="1">
    <location>
        <begin position="1241"/>
        <end position="1254"/>
    </location>
</feature>
<feature type="region of interest" description="Disordered" evidence="1">
    <location>
        <begin position="986"/>
        <end position="1123"/>
    </location>
</feature>
<feature type="region of interest" description="Disordered" evidence="1">
    <location>
        <begin position="1162"/>
        <end position="1309"/>
    </location>
</feature>
<feature type="compositionally biased region" description="Low complexity" evidence="1">
    <location>
        <begin position="531"/>
        <end position="540"/>
    </location>
</feature>
<feature type="region of interest" description="Disordered" evidence="1">
    <location>
        <begin position="329"/>
        <end position="393"/>
    </location>
</feature>
<evidence type="ECO:0000313" key="4">
    <source>
        <dbReference type="Proteomes" id="UP001378592"/>
    </source>
</evidence>
<feature type="compositionally biased region" description="Polar residues" evidence="1">
    <location>
        <begin position="1026"/>
        <end position="1056"/>
    </location>
</feature>
<keyword evidence="2" id="KW-0472">Membrane</keyword>
<feature type="compositionally biased region" description="Polar residues" evidence="1">
    <location>
        <begin position="1001"/>
        <end position="1011"/>
    </location>
</feature>
<accession>A0AAN9VVF6</accession>
<feature type="compositionally biased region" description="Gly residues" evidence="1">
    <location>
        <begin position="1178"/>
        <end position="1201"/>
    </location>
</feature>
<feature type="compositionally biased region" description="Basic and acidic residues" evidence="1">
    <location>
        <begin position="366"/>
        <end position="377"/>
    </location>
</feature>
<feature type="compositionally biased region" description="Low complexity" evidence="1">
    <location>
        <begin position="882"/>
        <end position="901"/>
    </location>
</feature>
<evidence type="ECO:0000313" key="3">
    <source>
        <dbReference type="EMBL" id="KAK7864063.1"/>
    </source>
</evidence>
<feature type="compositionally biased region" description="Polar residues" evidence="1">
    <location>
        <begin position="431"/>
        <end position="458"/>
    </location>
</feature>
<feature type="compositionally biased region" description="Low complexity" evidence="1">
    <location>
        <begin position="986"/>
        <end position="1000"/>
    </location>
</feature>
<feature type="compositionally biased region" description="Low complexity" evidence="1">
    <location>
        <begin position="1212"/>
        <end position="1240"/>
    </location>
</feature>
<feature type="region of interest" description="Disordered" evidence="1">
    <location>
        <begin position="879"/>
        <end position="901"/>
    </location>
</feature>
<dbReference type="EMBL" id="JAZDUA010000211">
    <property type="protein sequence ID" value="KAK7864063.1"/>
    <property type="molecule type" value="Genomic_DNA"/>
</dbReference>
<feature type="region of interest" description="Disordered" evidence="1">
    <location>
        <begin position="81"/>
        <end position="102"/>
    </location>
</feature>
<feature type="transmembrane region" description="Helical" evidence="2">
    <location>
        <begin position="7"/>
        <end position="34"/>
    </location>
</feature>
<feature type="compositionally biased region" description="Polar residues" evidence="1">
    <location>
        <begin position="297"/>
        <end position="314"/>
    </location>
</feature>
<keyword evidence="2" id="KW-0812">Transmembrane</keyword>
<reference evidence="3 4" key="1">
    <citation type="submission" date="2024-03" db="EMBL/GenBank/DDBJ databases">
        <title>The genome assembly and annotation of the cricket Gryllus longicercus Weissman &amp; Gray.</title>
        <authorList>
            <person name="Szrajer S."/>
            <person name="Gray D."/>
            <person name="Ylla G."/>
        </authorList>
    </citation>
    <scope>NUCLEOTIDE SEQUENCE [LARGE SCALE GENOMIC DNA]</scope>
    <source>
        <strain evidence="3">DAG 2021-001</strain>
        <tissue evidence="3">Whole body minus gut</tissue>
    </source>
</reference>
<evidence type="ECO:0000256" key="2">
    <source>
        <dbReference type="SAM" id="Phobius"/>
    </source>
</evidence>
<name>A0AAN9VVF6_9ORTH</name>
<evidence type="ECO:0000256" key="1">
    <source>
        <dbReference type="SAM" id="MobiDB-lite"/>
    </source>
</evidence>
<dbReference type="PROSITE" id="PS51257">
    <property type="entry name" value="PROKAR_LIPOPROTEIN"/>
    <property type="match status" value="1"/>
</dbReference>
<feature type="region of interest" description="Disordered" evidence="1">
    <location>
        <begin position="261"/>
        <end position="314"/>
    </location>
</feature>
<feature type="region of interest" description="Disordered" evidence="1">
    <location>
        <begin position="431"/>
        <end position="540"/>
    </location>
</feature>
<feature type="region of interest" description="Disordered" evidence="1">
    <location>
        <begin position="153"/>
        <end position="174"/>
    </location>
</feature>
<feature type="compositionally biased region" description="Low complexity" evidence="1">
    <location>
        <begin position="489"/>
        <end position="501"/>
    </location>
</feature>
<feature type="region of interest" description="Disordered" evidence="1">
    <location>
        <begin position="942"/>
        <end position="965"/>
    </location>
</feature>